<feature type="signal peptide" evidence="1">
    <location>
        <begin position="1"/>
        <end position="28"/>
    </location>
</feature>
<keyword evidence="1" id="KW-0732">Signal</keyword>
<dbReference type="AlphaFoldDB" id="A0A239NXA0"/>
<dbReference type="InterPro" id="IPR006311">
    <property type="entry name" value="TAT_signal"/>
</dbReference>
<proteinExistence type="predicted"/>
<dbReference type="Proteomes" id="UP000198362">
    <property type="component" value="Unassembled WGS sequence"/>
</dbReference>
<dbReference type="EMBL" id="FZPH01000011">
    <property type="protein sequence ID" value="SNT59476.1"/>
    <property type="molecule type" value="Genomic_DNA"/>
</dbReference>
<reference evidence="2 3" key="1">
    <citation type="submission" date="2017-06" db="EMBL/GenBank/DDBJ databases">
        <authorList>
            <person name="Kim H.J."/>
            <person name="Triplett B.A."/>
        </authorList>
    </citation>
    <scope>NUCLEOTIDE SEQUENCE [LARGE SCALE GENOMIC DNA]</scope>
    <source>
        <strain evidence="2 3">CGMCC 4.5593</strain>
    </source>
</reference>
<keyword evidence="3" id="KW-1185">Reference proteome</keyword>
<accession>A0A239NXA0</accession>
<organism evidence="2 3">
    <name type="scientific">Asanoa hainanensis</name>
    <dbReference type="NCBI Taxonomy" id="560556"/>
    <lineage>
        <taxon>Bacteria</taxon>
        <taxon>Bacillati</taxon>
        <taxon>Actinomycetota</taxon>
        <taxon>Actinomycetes</taxon>
        <taxon>Micromonosporales</taxon>
        <taxon>Micromonosporaceae</taxon>
        <taxon>Asanoa</taxon>
    </lineage>
</organism>
<dbReference type="PROSITE" id="PS51318">
    <property type="entry name" value="TAT"/>
    <property type="match status" value="1"/>
</dbReference>
<sequence>MSDFPPRRFRRRVVLGLPALAAAAVTVAANPAAAAAAPAAAKPECVADLIIAEPSLARGA</sequence>
<evidence type="ECO:0000313" key="2">
    <source>
        <dbReference type="EMBL" id="SNT59476.1"/>
    </source>
</evidence>
<gene>
    <name evidence="2" type="ORF">SAMN05421812_111195</name>
</gene>
<evidence type="ECO:0000256" key="1">
    <source>
        <dbReference type="SAM" id="SignalP"/>
    </source>
</evidence>
<dbReference type="RefSeq" id="WP_089253101.1">
    <property type="nucleotide sequence ID" value="NZ_FZPH01000011.1"/>
</dbReference>
<name>A0A239NXA0_9ACTN</name>
<feature type="chain" id="PRO_5039669435" evidence="1">
    <location>
        <begin position="29"/>
        <end position="60"/>
    </location>
</feature>
<evidence type="ECO:0000313" key="3">
    <source>
        <dbReference type="Proteomes" id="UP000198362"/>
    </source>
</evidence>
<protein>
    <submittedName>
        <fullName evidence="2">Uncharacterized protein</fullName>
    </submittedName>
</protein>